<dbReference type="Proteomes" id="UP000199024">
    <property type="component" value="Unassembled WGS sequence"/>
</dbReference>
<evidence type="ECO:0000256" key="10">
    <source>
        <dbReference type="ARBA" id="ARBA00068570"/>
    </source>
</evidence>
<evidence type="ECO:0000256" key="6">
    <source>
        <dbReference type="ARBA" id="ARBA00022723"/>
    </source>
</evidence>
<reference evidence="17 18" key="1">
    <citation type="submission" date="2016-10" db="EMBL/GenBank/DDBJ databases">
        <authorList>
            <person name="de Groot N.N."/>
        </authorList>
    </citation>
    <scope>NUCLEOTIDE SEQUENCE [LARGE SCALE GENOMIC DNA]</scope>
    <source>
        <strain evidence="17 18">DSM 21001</strain>
    </source>
</reference>
<dbReference type="CDD" id="cd01335">
    <property type="entry name" value="Radical_SAM"/>
    <property type="match status" value="1"/>
</dbReference>
<comment type="function">
    <text evidence="1 13">Catalyzes the methylthiolation of N6-(dimethylallyl)adenosine (i(6)A), leading to the formation of 2-methylthio-N6-(dimethylallyl)adenosine (ms(2)i(6)A) at position 37 in tRNAs that read codons beginning with uridine.</text>
</comment>
<evidence type="ECO:0000259" key="15">
    <source>
        <dbReference type="PROSITE" id="PS51449"/>
    </source>
</evidence>
<dbReference type="PROSITE" id="PS50926">
    <property type="entry name" value="TRAM"/>
    <property type="match status" value="1"/>
</dbReference>
<organism evidence="17 18">
    <name type="scientific">Granulicella pectinivorans</name>
    <dbReference type="NCBI Taxonomy" id="474950"/>
    <lineage>
        <taxon>Bacteria</taxon>
        <taxon>Pseudomonadati</taxon>
        <taxon>Acidobacteriota</taxon>
        <taxon>Terriglobia</taxon>
        <taxon>Terriglobales</taxon>
        <taxon>Acidobacteriaceae</taxon>
        <taxon>Granulicella</taxon>
    </lineage>
</organism>
<comment type="catalytic activity">
    <reaction evidence="13">
        <text>N(6)-dimethylallyladenosine(37) in tRNA + (sulfur carrier)-SH + AH2 + 2 S-adenosyl-L-methionine = 2-methylsulfanyl-N(6)-dimethylallyladenosine(37) in tRNA + (sulfur carrier)-H + 5'-deoxyadenosine + L-methionine + A + S-adenosyl-L-homocysteine + 2 H(+)</text>
        <dbReference type="Rhea" id="RHEA:37067"/>
        <dbReference type="Rhea" id="RHEA-COMP:10375"/>
        <dbReference type="Rhea" id="RHEA-COMP:10376"/>
        <dbReference type="Rhea" id="RHEA-COMP:14737"/>
        <dbReference type="Rhea" id="RHEA-COMP:14739"/>
        <dbReference type="ChEBI" id="CHEBI:13193"/>
        <dbReference type="ChEBI" id="CHEBI:15378"/>
        <dbReference type="ChEBI" id="CHEBI:17319"/>
        <dbReference type="ChEBI" id="CHEBI:17499"/>
        <dbReference type="ChEBI" id="CHEBI:29917"/>
        <dbReference type="ChEBI" id="CHEBI:57844"/>
        <dbReference type="ChEBI" id="CHEBI:57856"/>
        <dbReference type="ChEBI" id="CHEBI:59789"/>
        <dbReference type="ChEBI" id="CHEBI:64428"/>
        <dbReference type="ChEBI" id="CHEBI:74415"/>
        <dbReference type="ChEBI" id="CHEBI:74417"/>
        <dbReference type="EC" id="2.8.4.3"/>
    </reaction>
</comment>
<comment type="similarity">
    <text evidence="13">Belongs to the methylthiotransferase family. MiaB subfamily.</text>
</comment>
<dbReference type="FunFam" id="3.80.30.20:FF:000001">
    <property type="entry name" value="tRNA-2-methylthio-N(6)-dimethylallyladenosine synthase 2"/>
    <property type="match status" value="1"/>
</dbReference>
<feature type="domain" description="TRAM" evidence="14">
    <location>
        <begin position="401"/>
        <end position="466"/>
    </location>
</feature>
<dbReference type="HAMAP" id="MF_01864">
    <property type="entry name" value="tRNA_metthiotr_MiaB"/>
    <property type="match status" value="1"/>
</dbReference>
<comment type="cofactor">
    <cofactor evidence="13">
        <name>[4Fe-4S] cluster</name>
        <dbReference type="ChEBI" id="CHEBI:49883"/>
    </cofactor>
    <text evidence="13">Binds 2 [4Fe-4S] clusters. One cluster is coordinated with 3 cysteines and an exchangeable S-adenosyl-L-methionine.</text>
</comment>
<dbReference type="PANTHER" id="PTHR43020">
    <property type="entry name" value="CDK5 REGULATORY SUBUNIT-ASSOCIATED PROTEIN 1"/>
    <property type="match status" value="1"/>
</dbReference>
<comment type="subcellular location">
    <subcellularLocation>
        <location evidence="13">Cytoplasm</location>
    </subcellularLocation>
</comment>
<evidence type="ECO:0000313" key="18">
    <source>
        <dbReference type="Proteomes" id="UP000199024"/>
    </source>
</evidence>
<keyword evidence="6 13" id="KW-0479">Metal-binding</keyword>
<dbReference type="InterPro" id="IPR020612">
    <property type="entry name" value="Methylthiotransferase_CS"/>
</dbReference>
<dbReference type="Gene3D" id="3.80.30.20">
    <property type="entry name" value="tm_1862 like domain"/>
    <property type="match status" value="1"/>
</dbReference>
<evidence type="ECO:0000256" key="1">
    <source>
        <dbReference type="ARBA" id="ARBA00003234"/>
    </source>
</evidence>
<evidence type="ECO:0000256" key="8">
    <source>
        <dbReference type="ARBA" id="ARBA00023014"/>
    </source>
</evidence>
<protein>
    <recommendedName>
        <fullName evidence="10 13">tRNA-2-methylthio-N(6)-dimethylallyladenosine synthase</fullName>
        <ecNumber evidence="9 13">2.8.4.3</ecNumber>
    </recommendedName>
    <alternativeName>
        <fullName evidence="12 13">(Dimethylallyl)adenosine tRNA methylthiotransferase MiaB</fullName>
    </alternativeName>
    <alternativeName>
        <fullName evidence="11 13">tRNA-i(6)A37 methylthiotransferase</fullName>
    </alternativeName>
</protein>
<evidence type="ECO:0000256" key="11">
    <source>
        <dbReference type="ARBA" id="ARBA00080698"/>
    </source>
</evidence>
<keyword evidence="8 13" id="KW-0411">Iron-sulfur</keyword>
<dbReference type="PANTHER" id="PTHR43020:SF2">
    <property type="entry name" value="MITOCHONDRIAL TRNA METHYLTHIOTRANSFERASE CDK5RAP1"/>
    <property type="match status" value="1"/>
</dbReference>
<dbReference type="AlphaFoldDB" id="A0A1I6MLU3"/>
<dbReference type="PROSITE" id="PS01278">
    <property type="entry name" value="MTTASE_RADICAL"/>
    <property type="match status" value="1"/>
</dbReference>
<dbReference type="NCBIfam" id="TIGR01574">
    <property type="entry name" value="miaB-methiolase"/>
    <property type="match status" value="1"/>
</dbReference>
<dbReference type="FunFam" id="3.40.50.12160:FF:000003">
    <property type="entry name" value="CDK5 regulatory subunit-associated protein 1"/>
    <property type="match status" value="1"/>
</dbReference>
<dbReference type="SFLD" id="SFLDG01082">
    <property type="entry name" value="B12-binding_domain_containing"/>
    <property type="match status" value="1"/>
</dbReference>
<feature type="domain" description="MTTase N-terminal" evidence="15">
    <location>
        <begin position="31"/>
        <end position="145"/>
    </location>
</feature>
<evidence type="ECO:0000256" key="7">
    <source>
        <dbReference type="ARBA" id="ARBA00023004"/>
    </source>
</evidence>
<dbReference type="EC" id="2.8.4.3" evidence="9 13"/>
<keyword evidence="2 13" id="KW-0004">4Fe-4S</keyword>
<keyword evidence="4 13" id="KW-0808">Transferase</keyword>
<evidence type="ECO:0000256" key="13">
    <source>
        <dbReference type="HAMAP-Rule" id="MF_01864"/>
    </source>
</evidence>
<evidence type="ECO:0000256" key="12">
    <source>
        <dbReference type="ARBA" id="ARBA00081141"/>
    </source>
</evidence>
<evidence type="ECO:0000256" key="9">
    <source>
        <dbReference type="ARBA" id="ARBA00033765"/>
    </source>
</evidence>
<dbReference type="SFLD" id="SFLDG01061">
    <property type="entry name" value="methylthiotransferase"/>
    <property type="match status" value="1"/>
</dbReference>
<dbReference type="InterPro" id="IPR013848">
    <property type="entry name" value="Methylthiotransferase_N"/>
</dbReference>
<dbReference type="InterPro" id="IPR038135">
    <property type="entry name" value="Methylthiotransferase_N_sf"/>
</dbReference>
<dbReference type="InterPro" id="IPR007197">
    <property type="entry name" value="rSAM"/>
</dbReference>
<feature type="binding site" evidence="13">
    <location>
        <position position="183"/>
    </location>
    <ligand>
        <name>[4Fe-4S] cluster</name>
        <dbReference type="ChEBI" id="CHEBI:49883"/>
        <label>2</label>
        <note>4Fe-4S-S-AdoMet</note>
    </ligand>
</feature>
<dbReference type="InterPro" id="IPR006638">
    <property type="entry name" value="Elp3/MiaA/NifB-like_rSAM"/>
</dbReference>
<dbReference type="NCBIfam" id="TIGR00089">
    <property type="entry name" value="MiaB/RimO family radical SAM methylthiotransferase"/>
    <property type="match status" value="1"/>
</dbReference>
<dbReference type="GO" id="GO:0035597">
    <property type="term" value="F:tRNA-2-methylthio-N(6)-dimethylallyladenosine(37) synthase activity"/>
    <property type="evidence" value="ECO:0007669"/>
    <property type="project" value="UniProtKB-EC"/>
</dbReference>
<keyword evidence="3 13" id="KW-0963">Cytoplasm</keyword>
<proteinExistence type="inferred from homology"/>
<evidence type="ECO:0000313" key="17">
    <source>
        <dbReference type="EMBL" id="SFS16614.1"/>
    </source>
</evidence>
<dbReference type="STRING" id="474950.SAMN05421771_2942"/>
<feature type="binding site" evidence="13">
    <location>
        <position position="76"/>
    </location>
    <ligand>
        <name>[4Fe-4S] cluster</name>
        <dbReference type="ChEBI" id="CHEBI:49883"/>
        <label>1</label>
    </ligand>
</feature>
<dbReference type="SFLD" id="SFLDS00029">
    <property type="entry name" value="Radical_SAM"/>
    <property type="match status" value="1"/>
</dbReference>
<accession>A0A1I6MLU3</accession>
<dbReference type="InterPro" id="IPR006463">
    <property type="entry name" value="MiaB_methiolase"/>
</dbReference>
<dbReference type="SMART" id="SM00729">
    <property type="entry name" value="Elp3"/>
    <property type="match status" value="1"/>
</dbReference>
<keyword evidence="18" id="KW-1185">Reference proteome</keyword>
<evidence type="ECO:0000256" key="3">
    <source>
        <dbReference type="ARBA" id="ARBA00022490"/>
    </source>
</evidence>
<dbReference type="Pfam" id="PF01938">
    <property type="entry name" value="TRAM"/>
    <property type="match status" value="1"/>
</dbReference>
<keyword evidence="13" id="KW-0819">tRNA processing</keyword>
<dbReference type="OrthoDB" id="9805215at2"/>
<dbReference type="GO" id="GO:0046872">
    <property type="term" value="F:metal ion binding"/>
    <property type="evidence" value="ECO:0007669"/>
    <property type="project" value="UniProtKB-KW"/>
</dbReference>
<dbReference type="InterPro" id="IPR002792">
    <property type="entry name" value="TRAM_dom"/>
</dbReference>
<dbReference type="SUPFAM" id="SSF102114">
    <property type="entry name" value="Radical SAM enzymes"/>
    <property type="match status" value="1"/>
</dbReference>
<dbReference type="Pfam" id="PF00919">
    <property type="entry name" value="UPF0004"/>
    <property type="match status" value="1"/>
</dbReference>
<dbReference type="EMBL" id="FOZL01000001">
    <property type="protein sequence ID" value="SFS16614.1"/>
    <property type="molecule type" value="Genomic_DNA"/>
</dbReference>
<dbReference type="SFLD" id="SFLDF00273">
    <property type="entry name" value="(dimethylallyl)adenosine_tRNA"/>
    <property type="match status" value="1"/>
</dbReference>
<dbReference type="Pfam" id="PF04055">
    <property type="entry name" value="Radical_SAM"/>
    <property type="match status" value="1"/>
</dbReference>
<evidence type="ECO:0000259" key="16">
    <source>
        <dbReference type="PROSITE" id="PS51918"/>
    </source>
</evidence>
<feature type="binding site" evidence="13">
    <location>
        <position position="108"/>
    </location>
    <ligand>
        <name>[4Fe-4S] cluster</name>
        <dbReference type="ChEBI" id="CHEBI:49883"/>
        <label>1</label>
    </ligand>
</feature>
<gene>
    <name evidence="13" type="primary">miaB</name>
    <name evidence="17" type="ORF">SAMN05421771_2942</name>
</gene>
<keyword evidence="7 13" id="KW-0408">Iron</keyword>
<dbReference type="GO" id="GO:0051539">
    <property type="term" value="F:4 iron, 4 sulfur cluster binding"/>
    <property type="evidence" value="ECO:0007669"/>
    <property type="project" value="UniProtKB-UniRule"/>
</dbReference>
<comment type="subunit">
    <text evidence="13">Monomer.</text>
</comment>
<feature type="binding site" evidence="13">
    <location>
        <position position="190"/>
    </location>
    <ligand>
        <name>[4Fe-4S] cluster</name>
        <dbReference type="ChEBI" id="CHEBI:49883"/>
        <label>2</label>
        <note>4Fe-4S-S-AdoMet</note>
    </ligand>
</feature>
<evidence type="ECO:0000256" key="5">
    <source>
        <dbReference type="ARBA" id="ARBA00022691"/>
    </source>
</evidence>
<keyword evidence="5 13" id="KW-0949">S-adenosyl-L-methionine</keyword>
<name>A0A1I6MLU3_9BACT</name>
<evidence type="ECO:0000256" key="2">
    <source>
        <dbReference type="ARBA" id="ARBA00022485"/>
    </source>
</evidence>
<dbReference type="InterPro" id="IPR005839">
    <property type="entry name" value="Methylthiotransferase"/>
</dbReference>
<evidence type="ECO:0000256" key="4">
    <source>
        <dbReference type="ARBA" id="ARBA00022679"/>
    </source>
</evidence>
<feature type="binding site" evidence="13">
    <location>
        <position position="40"/>
    </location>
    <ligand>
        <name>[4Fe-4S] cluster</name>
        <dbReference type="ChEBI" id="CHEBI:49883"/>
        <label>1</label>
    </ligand>
</feature>
<feature type="binding site" evidence="13">
    <location>
        <position position="187"/>
    </location>
    <ligand>
        <name>[4Fe-4S] cluster</name>
        <dbReference type="ChEBI" id="CHEBI:49883"/>
        <label>2</label>
        <note>4Fe-4S-S-AdoMet</note>
    </ligand>
</feature>
<dbReference type="PROSITE" id="PS51918">
    <property type="entry name" value="RADICAL_SAM"/>
    <property type="match status" value="1"/>
</dbReference>
<dbReference type="PROSITE" id="PS51449">
    <property type="entry name" value="MTTASE_N"/>
    <property type="match status" value="1"/>
</dbReference>
<dbReference type="GO" id="GO:0005829">
    <property type="term" value="C:cytosol"/>
    <property type="evidence" value="ECO:0007669"/>
    <property type="project" value="TreeGrafter"/>
</dbReference>
<dbReference type="InterPro" id="IPR023404">
    <property type="entry name" value="rSAM_horseshoe"/>
</dbReference>
<feature type="domain" description="Radical SAM core" evidence="16">
    <location>
        <begin position="169"/>
        <end position="398"/>
    </location>
</feature>
<sequence length="468" mass="52490">MWRSLTSIIRPCVESSAAPEQQRDILKSVSKTFYIETFGCQMNAHDSEKVIGTLEHEGYLRVEDEAEAGLILYNTCSIRDKAEQKVFHRLNEYKRMQGEGKKFAVIGCVAQQEGTRIFDKAPYVSLVSGSASYRNLPQMLARLEAGENRITGLDDRQTDETFETEFVARTNPHRGYITIIEGCDKFCAYCVVPYTRGKERSRAANSVIDEAIRIADQGFTEIQLLGQNVNSYNDPSAKMTFAELLAAVGSVPGIKRVRFTTSHPRDFTKDIVDAIDAVPTLCDHVHLPVQSGSTAVLKAMNREYTRDWYLERISWIKAAKRDISMTSDIIVGFPGETEQDLEDTATLLEEVGYDQVFAFKYSPRPNTPAVTLADSIPDEVKVARLQVILERQRAIQKASYQRHLGEVMEVMVEGHNHQRGQVTGRSSQNKTVNFTVTDPILPATGSYRTVKITQTFPNSLVGEAVRVN</sequence>
<dbReference type="Gene3D" id="3.40.50.12160">
    <property type="entry name" value="Methylthiotransferase, N-terminal domain"/>
    <property type="match status" value="1"/>
</dbReference>
<evidence type="ECO:0000259" key="14">
    <source>
        <dbReference type="PROSITE" id="PS50926"/>
    </source>
</evidence>
<dbReference type="InterPro" id="IPR058240">
    <property type="entry name" value="rSAM_sf"/>
</dbReference>